<evidence type="ECO:0000313" key="2">
    <source>
        <dbReference type="Proteomes" id="UP000327044"/>
    </source>
</evidence>
<dbReference type="InParanoid" id="A0A5N4B2L1"/>
<accession>A0A5N4B2L1</accession>
<sequence length="131" mass="14810">MDLFSQKNNIIISNRLKNCSCLKLKSAGHKILSGQCRYTSEERMPIVETATTIKEDVSVEMYTYPDFYNWFAARVTLETLLEGVLSKGNEENNNNKYSTQICNNHGIWCAHLTMGQGSSLVTSEKLSNLVH</sequence>
<protein>
    <submittedName>
        <fullName evidence="1">Uncharacterized protein</fullName>
    </submittedName>
</protein>
<dbReference type="Proteomes" id="UP000327044">
    <property type="component" value="Unassembled WGS sequence"/>
</dbReference>
<dbReference type="AlphaFoldDB" id="A0A5N4B2L1"/>
<evidence type="ECO:0000313" key="1">
    <source>
        <dbReference type="EMBL" id="KAB0803837.1"/>
    </source>
</evidence>
<organism evidence="1 2">
    <name type="scientific">Photinus pyralis</name>
    <name type="common">Common eastern firefly</name>
    <name type="synonym">Lampyris pyralis</name>
    <dbReference type="NCBI Taxonomy" id="7054"/>
    <lineage>
        <taxon>Eukaryota</taxon>
        <taxon>Metazoa</taxon>
        <taxon>Ecdysozoa</taxon>
        <taxon>Arthropoda</taxon>
        <taxon>Hexapoda</taxon>
        <taxon>Insecta</taxon>
        <taxon>Pterygota</taxon>
        <taxon>Neoptera</taxon>
        <taxon>Endopterygota</taxon>
        <taxon>Coleoptera</taxon>
        <taxon>Polyphaga</taxon>
        <taxon>Elateriformia</taxon>
        <taxon>Elateroidea</taxon>
        <taxon>Lampyridae</taxon>
        <taxon>Lampyrinae</taxon>
        <taxon>Photinus</taxon>
    </lineage>
</organism>
<proteinExistence type="predicted"/>
<comment type="caution">
    <text evidence="1">The sequence shown here is derived from an EMBL/GenBank/DDBJ whole genome shotgun (WGS) entry which is preliminary data.</text>
</comment>
<reference evidence="1 2" key="1">
    <citation type="journal article" date="2018" name="Elife">
        <title>Firefly genomes illuminate parallel origins of bioluminescence in beetles.</title>
        <authorList>
            <person name="Fallon T.R."/>
            <person name="Lower S.E."/>
            <person name="Chang C.H."/>
            <person name="Bessho-Uehara M."/>
            <person name="Martin G.J."/>
            <person name="Bewick A.J."/>
            <person name="Behringer M."/>
            <person name="Debat H.J."/>
            <person name="Wong I."/>
            <person name="Day J.C."/>
            <person name="Suvorov A."/>
            <person name="Silva C.J."/>
            <person name="Stanger-Hall K.F."/>
            <person name="Hall D.W."/>
            <person name="Schmitz R.J."/>
            <person name="Nelson D.R."/>
            <person name="Lewis S.M."/>
            <person name="Shigenobu S."/>
            <person name="Bybee S.M."/>
            <person name="Larracuente A.M."/>
            <person name="Oba Y."/>
            <person name="Weng J.K."/>
        </authorList>
    </citation>
    <scope>NUCLEOTIDE SEQUENCE [LARGE SCALE GENOMIC DNA]</scope>
    <source>
        <strain evidence="1">1611_PpyrPB1</strain>
        <tissue evidence="1">Whole body</tissue>
    </source>
</reference>
<gene>
    <name evidence="1" type="ORF">PPYR_00807</name>
</gene>
<dbReference type="EMBL" id="VVIM01000001">
    <property type="protein sequence ID" value="KAB0803837.1"/>
    <property type="molecule type" value="Genomic_DNA"/>
</dbReference>
<keyword evidence="2" id="KW-1185">Reference proteome</keyword>
<name>A0A5N4B2L1_PHOPY</name>